<keyword evidence="6" id="KW-0812">Transmembrane</keyword>
<dbReference type="PROSITE" id="PS51471">
    <property type="entry name" value="FE2OG_OXY"/>
    <property type="match status" value="1"/>
</dbReference>
<keyword evidence="5" id="KW-0408">Iron</keyword>
<proteinExistence type="predicted"/>
<evidence type="ECO:0000259" key="7">
    <source>
        <dbReference type="PROSITE" id="PS51471"/>
    </source>
</evidence>
<protein>
    <submittedName>
        <fullName evidence="8">Procollagen-proline 4-dioxygenase</fullName>
    </submittedName>
</protein>
<evidence type="ECO:0000256" key="4">
    <source>
        <dbReference type="ARBA" id="ARBA00023002"/>
    </source>
</evidence>
<keyword evidence="2" id="KW-0479">Metal-binding</keyword>
<evidence type="ECO:0000256" key="6">
    <source>
        <dbReference type="SAM" id="Phobius"/>
    </source>
</evidence>
<gene>
    <name evidence="8" type="ORF">SO694_00019015</name>
</gene>
<name>A0ABR1G085_AURAN</name>
<dbReference type="Proteomes" id="UP001363151">
    <property type="component" value="Unassembled WGS sequence"/>
</dbReference>
<dbReference type="InterPro" id="IPR045054">
    <property type="entry name" value="P4HA-like"/>
</dbReference>
<sequence length="339" mass="35554">MGLVGQSLAPRRRALVAAAVALITSTALQPVAPQLRPPTRRGAHPLDGHVPLEDAYPGLRFLHRSPDVAVIDGFLSGAECDALVAIGRAKQLERSPVAYAGWSDDVAELTQTWASGPAAWVALAAILAKANLYGVTDRVDLALTAAGVYALNVVLAAAAALAFAKRREAGLSALRTSKSVALRGDKPAAAEVATFSRLLDVLPSAAPEQMEALTLIRYDDGDRLAPHYDANRAAAAEDATRGGQTLCTLLVYLNDVAAGGRTTFGKLGLHVEPKRGDACVFFPADATGAFDDRLEHEGETARCEKWIGRVWVHADPILGPTGVDGPTRAAVLAARAAKH</sequence>
<dbReference type="InterPro" id="IPR005123">
    <property type="entry name" value="Oxoglu/Fe-dep_dioxygenase_dom"/>
</dbReference>
<feature type="domain" description="Fe2OG dioxygenase" evidence="7">
    <location>
        <begin position="208"/>
        <end position="314"/>
    </location>
</feature>
<keyword evidence="6" id="KW-1133">Transmembrane helix</keyword>
<comment type="caution">
    <text evidence="8">The sequence shown here is derived from an EMBL/GenBank/DDBJ whole genome shotgun (WGS) entry which is preliminary data.</text>
</comment>
<dbReference type="Gene3D" id="2.60.120.620">
    <property type="entry name" value="q2cbj1_9rhob like domain"/>
    <property type="match status" value="1"/>
</dbReference>
<dbReference type="PANTHER" id="PTHR10869">
    <property type="entry name" value="PROLYL 4-HYDROXYLASE ALPHA SUBUNIT"/>
    <property type="match status" value="1"/>
</dbReference>
<accession>A0ABR1G085</accession>
<evidence type="ECO:0000256" key="2">
    <source>
        <dbReference type="ARBA" id="ARBA00022723"/>
    </source>
</evidence>
<organism evidence="8 9">
    <name type="scientific">Aureococcus anophagefferens</name>
    <name type="common">Harmful bloom alga</name>
    <dbReference type="NCBI Taxonomy" id="44056"/>
    <lineage>
        <taxon>Eukaryota</taxon>
        <taxon>Sar</taxon>
        <taxon>Stramenopiles</taxon>
        <taxon>Ochrophyta</taxon>
        <taxon>Pelagophyceae</taxon>
        <taxon>Pelagomonadales</taxon>
        <taxon>Pelagomonadaceae</taxon>
        <taxon>Aureococcus</taxon>
    </lineage>
</organism>
<evidence type="ECO:0000256" key="1">
    <source>
        <dbReference type="ARBA" id="ARBA00001961"/>
    </source>
</evidence>
<evidence type="ECO:0000256" key="5">
    <source>
        <dbReference type="ARBA" id="ARBA00023004"/>
    </source>
</evidence>
<dbReference type="SMART" id="SM00702">
    <property type="entry name" value="P4Hc"/>
    <property type="match status" value="1"/>
</dbReference>
<evidence type="ECO:0000256" key="3">
    <source>
        <dbReference type="ARBA" id="ARBA00022964"/>
    </source>
</evidence>
<dbReference type="EMBL" id="JBBJCI010000152">
    <property type="protein sequence ID" value="KAK7241781.1"/>
    <property type="molecule type" value="Genomic_DNA"/>
</dbReference>
<keyword evidence="9" id="KW-1185">Reference proteome</keyword>
<keyword evidence="3" id="KW-0223">Dioxygenase</keyword>
<dbReference type="Pfam" id="PF13640">
    <property type="entry name" value="2OG-FeII_Oxy_3"/>
    <property type="match status" value="1"/>
</dbReference>
<feature type="transmembrane region" description="Helical" evidence="6">
    <location>
        <begin position="141"/>
        <end position="164"/>
    </location>
</feature>
<keyword evidence="6" id="KW-0472">Membrane</keyword>
<dbReference type="InterPro" id="IPR006620">
    <property type="entry name" value="Pro_4_hyd_alph"/>
</dbReference>
<dbReference type="InterPro" id="IPR044862">
    <property type="entry name" value="Pro_4_hyd_alph_FE2OG_OXY"/>
</dbReference>
<evidence type="ECO:0000313" key="8">
    <source>
        <dbReference type="EMBL" id="KAK7241781.1"/>
    </source>
</evidence>
<keyword evidence="4" id="KW-0560">Oxidoreductase</keyword>
<dbReference type="PANTHER" id="PTHR10869:SF226">
    <property type="entry name" value="PROLYL 4-HYDROXYLASE ALPHA SUBUNIT DOMAIN-CONTAINING PROTEIN"/>
    <property type="match status" value="1"/>
</dbReference>
<reference evidence="8 9" key="1">
    <citation type="submission" date="2024-03" db="EMBL/GenBank/DDBJ databases">
        <title>Aureococcus anophagefferens CCMP1851 and Kratosvirus quantuckense: Draft genome of a second virus-susceptible host strain in the model system.</title>
        <authorList>
            <person name="Chase E."/>
            <person name="Truchon A.R."/>
            <person name="Schepens W."/>
            <person name="Wilhelm S.W."/>
        </authorList>
    </citation>
    <scope>NUCLEOTIDE SEQUENCE [LARGE SCALE GENOMIC DNA]</scope>
    <source>
        <strain evidence="8 9">CCMP1851</strain>
    </source>
</reference>
<comment type="cofactor">
    <cofactor evidence="1">
        <name>L-ascorbate</name>
        <dbReference type="ChEBI" id="CHEBI:38290"/>
    </cofactor>
</comment>
<evidence type="ECO:0000313" key="9">
    <source>
        <dbReference type="Proteomes" id="UP001363151"/>
    </source>
</evidence>